<proteinExistence type="predicted"/>
<accession>A0A9P6NS95</accession>
<dbReference type="InterPro" id="IPR046496">
    <property type="entry name" value="DUF6589"/>
</dbReference>
<protein>
    <recommendedName>
        <fullName evidence="1">DUF6589 domain-containing protein</fullName>
    </recommendedName>
</protein>
<evidence type="ECO:0000313" key="2">
    <source>
        <dbReference type="EMBL" id="KAG0152505.1"/>
    </source>
</evidence>
<feature type="non-terminal residue" evidence="2">
    <location>
        <position position="1"/>
    </location>
</feature>
<evidence type="ECO:0000259" key="1">
    <source>
        <dbReference type="Pfam" id="PF20231"/>
    </source>
</evidence>
<gene>
    <name evidence="2" type="ORF">CROQUDRAFT_22242</name>
</gene>
<sequence>TVVEAENAMHSGNVGHLTNVWRVWALMAHGLKTLPQYTLHLTWFMVLLEQDLPKLLAKVIMHMLLIPSSECPGHYVANDLYLEIQNYWLKKVYNQ</sequence>
<comment type="caution">
    <text evidence="2">The sequence shown here is derived from an EMBL/GenBank/DDBJ whole genome shotgun (WGS) entry which is preliminary data.</text>
</comment>
<dbReference type="AlphaFoldDB" id="A0A9P6NS95"/>
<dbReference type="Pfam" id="PF20231">
    <property type="entry name" value="DUF6589"/>
    <property type="match status" value="1"/>
</dbReference>
<dbReference type="OrthoDB" id="2506434at2759"/>
<keyword evidence="3" id="KW-1185">Reference proteome</keyword>
<dbReference type="EMBL" id="MU167208">
    <property type="protein sequence ID" value="KAG0152505.1"/>
    <property type="molecule type" value="Genomic_DNA"/>
</dbReference>
<dbReference type="Proteomes" id="UP000886653">
    <property type="component" value="Unassembled WGS sequence"/>
</dbReference>
<feature type="non-terminal residue" evidence="2">
    <location>
        <position position="95"/>
    </location>
</feature>
<evidence type="ECO:0000313" key="3">
    <source>
        <dbReference type="Proteomes" id="UP000886653"/>
    </source>
</evidence>
<reference evidence="2" key="1">
    <citation type="submission" date="2013-11" db="EMBL/GenBank/DDBJ databases">
        <title>Genome sequence of the fusiform rust pathogen reveals effectors for host alternation and coevolution with pine.</title>
        <authorList>
            <consortium name="DOE Joint Genome Institute"/>
            <person name="Smith K."/>
            <person name="Pendleton A."/>
            <person name="Kubisiak T."/>
            <person name="Anderson C."/>
            <person name="Salamov A."/>
            <person name="Aerts A."/>
            <person name="Riley R."/>
            <person name="Clum A."/>
            <person name="Lindquist E."/>
            <person name="Ence D."/>
            <person name="Campbell M."/>
            <person name="Kronenberg Z."/>
            <person name="Feau N."/>
            <person name="Dhillon B."/>
            <person name="Hamelin R."/>
            <person name="Burleigh J."/>
            <person name="Smith J."/>
            <person name="Yandell M."/>
            <person name="Nelson C."/>
            <person name="Grigoriev I."/>
            <person name="Davis J."/>
        </authorList>
    </citation>
    <scope>NUCLEOTIDE SEQUENCE</scope>
    <source>
        <strain evidence="2">G11</strain>
    </source>
</reference>
<name>A0A9P6NS95_9BASI</name>
<organism evidence="2 3">
    <name type="scientific">Cronartium quercuum f. sp. fusiforme G11</name>
    <dbReference type="NCBI Taxonomy" id="708437"/>
    <lineage>
        <taxon>Eukaryota</taxon>
        <taxon>Fungi</taxon>
        <taxon>Dikarya</taxon>
        <taxon>Basidiomycota</taxon>
        <taxon>Pucciniomycotina</taxon>
        <taxon>Pucciniomycetes</taxon>
        <taxon>Pucciniales</taxon>
        <taxon>Coleosporiaceae</taxon>
        <taxon>Cronartium</taxon>
    </lineage>
</organism>
<feature type="domain" description="DUF6589" evidence="1">
    <location>
        <begin position="2"/>
        <end position="94"/>
    </location>
</feature>